<evidence type="ECO:0000313" key="2">
    <source>
        <dbReference type="Proteomes" id="UP001356428"/>
    </source>
</evidence>
<proteinExistence type="predicted"/>
<reference evidence="1 2" key="1">
    <citation type="submission" date="2022-10" db="EMBL/GenBank/DDBJ databases">
        <title>The complete genomes of actinobacterial strains from the NBC collection.</title>
        <authorList>
            <person name="Joergensen T.S."/>
            <person name="Alvarez Arevalo M."/>
            <person name="Sterndorff E.B."/>
            <person name="Faurdal D."/>
            <person name="Vuksanovic O."/>
            <person name="Mourched A.-S."/>
            <person name="Charusanti P."/>
            <person name="Shaw S."/>
            <person name="Blin K."/>
            <person name="Weber T."/>
        </authorList>
    </citation>
    <scope>NUCLEOTIDE SEQUENCE [LARGE SCALE GENOMIC DNA]</scope>
    <source>
        <strain evidence="1 2">NBC 01792</strain>
    </source>
</reference>
<keyword evidence="2" id="KW-1185">Reference proteome</keyword>
<accession>A0ABZ1EZL1</accession>
<name>A0ABZ1EZL1_9ACTN</name>
<protein>
    <submittedName>
        <fullName evidence="1">Uncharacterized protein</fullName>
    </submittedName>
</protein>
<sequence>MFGFTGWGERAGADTVDRQRGPVVVFTSDADDLTKLCAPRVQVRAL</sequence>
<dbReference type="Proteomes" id="UP001356428">
    <property type="component" value="Chromosome"/>
</dbReference>
<gene>
    <name evidence="1" type="ORF">OG849_21340</name>
</gene>
<dbReference type="RefSeq" id="WP_326704158.1">
    <property type="nucleotide sequence ID" value="NZ_CP109083.1"/>
</dbReference>
<organism evidence="1 2">
    <name type="scientific">Streptomyces cyaneofuscatus</name>
    <dbReference type="NCBI Taxonomy" id="66883"/>
    <lineage>
        <taxon>Bacteria</taxon>
        <taxon>Bacillati</taxon>
        <taxon>Actinomycetota</taxon>
        <taxon>Actinomycetes</taxon>
        <taxon>Kitasatosporales</taxon>
        <taxon>Streptomycetaceae</taxon>
        <taxon>Streptomyces</taxon>
    </lineage>
</organism>
<dbReference type="EMBL" id="CP109083">
    <property type="protein sequence ID" value="WSB09595.1"/>
    <property type="molecule type" value="Genomic_DNA"/>
</dbReference>
<evidence type="ECO:0000313" key="1">
    <source>
        <dbReference type="EMBL" id="WSB09595.1"/>
    </source>
</evidence>